<dbReference type="Proteomes" id="UP001206128">
    <property type="component" value="Unassembled WGS sequence"/>
</dbReference>
<comment type="caution">
    <text evidence="1">The sequence shown here is derived from an EMBL/GenBank/DDBJ whole genome shotgun (WGS) entry which is preliminary data.</text>
</comment>
<gene>
    <name evidence="1" type="ORF">LX83_006971</name>
</gene>
<organism evidence="1 2">
    <name type="scientific">Goodfellowiella coeruleoviolacea</name>
    <dbReference type="NCBI Taxonomy" id="334858"/>
    <lineage>
        <taxon>Bacteria</taxon>
        <taxon>Bacillati</taxon>
        <taxon>Actinomycetota</taxon>
        <taxon>Actinomycetes</taxon>
        <taxon>Pseudonocardiales</taxon>
        <taxon>Pseudonocardiaceae</taxon>
        <taxon>Goodfellowiella</taxon>
    </lineage>
</organism>
<accession>A0AAE3GQ25</accession>
<reference evidence="1" key="1">
    <citation type="submission" date="2022-06" db="EMBL/GenBank/DDBJ databases">
        <title>Genomic Encyclopedia of Archaeal and Bacterial Type Strains, Phase II (KMG-II): from individual species to whole genera.</title>
        <authorList>
            <person name="Goeker M."/>
        </authorList>
    </citation>
    <scope>NUCLEOTIDE SEQUENCE</scope>
    <source>
        <strain evidence="1">DSM 43935</strain>
    </source>
</reference>
<protein>
    <submittedName>
        <fullName evidence="1">Uncharacterized protein</fullName>
    </submittedName>
</protein>
<name>A0AAE3GQ25_9PSEU</name>
<sequence>MRCYVRNRWAHLGFFGTWSPRLPRETAEFDADDDEDSTEQVGDEFFEAVRARAAENRGQLA</sequence>
<evidence type="ECO:0000313" key="1">
    <source>
        <dbReference type="EMBL" id="MCP2170083.1"/>
    </source>
</evidence>
<proteinExistence type="predicted"/>
<evidence type="ECO:0000313" key="2">
    <source>
        <dbReference type="Proteomes" id="UP001206128"/>
    </source>
</evidence>
<keyword evidence="2" id="KW-1185">Reference proteome</keyword>
<dbReference type="AlphaFoldDB" id="A0AAE3GQ25"/>
<dbReference type="EMBL" id="JAMTCK010000024">
    <property type="protein sequence ID" value="MCP2170083.1"/>
    <property type="molecule type" value="Genomic_DNA"/>
</dbReference>